<keyword evidence="1" id="KW-1133">Transmembrane helix</keyword>
<dbReference type="RefSeq" id="WP_168609426.1">
    <property type="nucleotide sequence ID" value="NZ_JAAZQD010000004.1"/>
</dbReference>
<dbReference type="Proteomes" id="UP000541636">
    <property type="component" value="Unassembled WGS sequence"/>
</dbReference>
<dbReference type="Gene3D" id="3.40.50.410">
    <property type="entry name" value="von Willebrand factor, type A domain"/>
    <property type="match status" value="1"/>
</dbReference>
<evidence type="ECO:0000259" key="2">
    <source>
        <dbReference type="PROSITE" id="PS50234"/>
    </source>
</evidence>
<comment type="caution">
    <text evidence="3">The sequence shown here is derived from an EMBL/GenBank/DDBJ whole genome shotgun (WGS) entry which is preliminary data.</text>
</comment>
<dbReference type="Pfam" id="PF00092">
    <property type="entry name" value="VWA"/>
    <property type="match status" value="1"/>
</dbReference>
<keyword evidence="1" id="KW-0812">Transmembrane</keyword>
<dbReference type="PROSITE" id="PS50234">
    <property type="entry name" value="VWFA"/>
    <property type="match status" value="1"/>
</dbReference>
<dbReference type="InterPro" id="IPR002035">
    <property type="entry name" value="VWF_A"/>
</dbReference>
<keyword evidence="1" id="KW-0472">Membrane</keyword>
<sequence length="328" mass="35510">MIGFVWPWLFVLLPLPWVLRRWLPAQAPVRALRLPHRALPPSLAQTNDARASLRGRGLLWTLVWCLLLIAAAQPQWIGPPQPLERSGRGVMLAVDMSGSMSLRDMQLGGVPVSRFGAVRAIAGDFIDRREGDQVGLILFGTRAYLVTPLTYDLDAVRAQLRNVAVGLAGRNTAIGDAIAVAVRRLRKLPGDERVLVLLTDGVNTAGSISPTDAAKIAKAADVRIYTIGIGAAQTSPLDLFGNALGGDQSLDVGMLRRIASMTGGHFFRATDTHELAQAYRAIDALEPTLKGNVMRRPRQPLYPWPLGAAMALALLAWLGSIRREEATA</sequence>
<proteinExistence type="predicted"/>
<dbReference type="PANTHER" id="PTHR22550:SF18">
    <property type="entry name" value="VWFA DOMAIN-CONTAINING PROTEIN"/>
    <property type="match status" value="1"/>
</dbReference>
<reference evidence="3 4" key="1">
    <citation type="journal article" date="2017" name="Int. J. Syst. Evol. Microbiol.">
        <title>Oleiagrimonas citrea sp. nov., a marine bacterium isolated from tidal flat sediment and emended description of the genus Oleiagrimonas Fang et al. 2015 and Oleiagrimonas soli.</title>
        <authorList>
            <person name="Yang S.H."/>
            <person name="Seo H.S."/>
            <person name="Seong C.N."/>
            <person name="Kwon K.K."/>
        </authorList>
    </citation>
    <scope>NUCLEOTIDE SEQUENCE [LARGE SCALE GENOMIC DNA]</scope>
    <source>
        <strain evidence="3 4">MEBiC09124</strain>
    </source>
</reference>
<dbReference type="InterPro" id="IPR036465">
    <property type="entry name" value="vWFA_dom_sf"/>
</dbReference>
<gene>
    <name evidence="3" type="ORF">HF690_10680</name>
</gene>
<name>A0A846ZNL6_9GAMM</name>
<evidence type="ECO:0000313" key="3">
    <source>
        <dbReference type="EMBL" id="NKZ39412.1"/>
    </source>
</evidence>
<dbReference type="SUPFAM" id="SSF53300">
    <property type="entry name" value="vWA-like"/>
    <property type="match status" value="1"/>
</dbReference>
<feature type="transmembrane region" description="Helical" evidence="1">
    <location>
        <begin position="301"/>
        <end position="319"/>
    </location>
</feature>
<evidence type="ECO:0000313" key="4">
    <source>
        <dbReference type="Proteomes" id="UP000541636"/>
    </source>
</evidence>
<dbReference type="PANTHER" id="PTHR22550">
    <property type="entry name" value="SPORE GERMINATION PROTEIN"/>
    <property type="match status" value="1"/>
</dbReference>
<feature type="domain" description="VWFA" evidence="2">
    <location>
        <begin position="89"/>
        <end position="282"/>
    </location>
</feature>
<dbReference type="SMART" id="SM00327">
    <property type="entry name" value="VWA"/>
    <property type="match status" value="1"/>
</dbReference>
<evidence type="ECO:0000256" key="1">
    <source>
        <dbReference type="SAM" id="Phobius"/>
    </source>
</evidence>
<protein>
    <submittedName>
        <fullName evidence="3">VWA domain-containing protein</fullName>
    </submittedName>
</protein>
<accession>A0A846ZNL6</accession>
<keyword evidence="4" id="KW-1185">Reference proteome</keyword>
<dbReference type="AlphaFoldDB" id="A0A846ZNL6"/>
<dbReference type="InterPro" id="IPR050768">
    <property type="entry name" value="UPF0353/GerABKA_families"/>
</dbReference>
<dbReference type="EMBL" id="JAAZQD010000004">
    <property type="protein sequence ID" value="NKZ39412.1"/>
    <property type="molecule type" value="Genomic_DNA"/>
</dbReference>
<organism evidence="3 4">
    <name type="scientific">Oleiagrimonas citrea</name>
    <dbReference type="NCBI Taxonomy" id="1665687"/>
    <lineage>
        <taxon>Bacteria</taxon>
        <taxon>Pseudomonadati</taxon>
        <taxon>Pseudomonadota</taxon>
        <taxon>Gammaproteobacteria</taxon>
        <taxon>Lysobacterales</taxon>
        <taxon>Rhodanobacteraceae</taxon>
        <taxon>Oleiagrimonas</taxon>
    </lineage>
</organism>